<dbReference type="Pfam" id="PF08937">
    <property type="entry name" value="ThsB_TIR"/>
    <property type="match status" value="1"/>
</dbReference>
<proteinExistence type="predicted"/>
<dbReference type="RefSeq" id="WP_016653415.1">
    <property type="nucleotide sequence ID" value="NZ_CP103340.1"/>
</dbReference>
<dbReference type="Proteomes" id="UP000269597">
    <property type="component" value="Unassembled WGS sequence"/>
</dbReference>
<dbReference type="EMBL" id="RFBY01000157">
    <property type="protein sequence ID" value="RSP67797.1"/>
    <property type="molecule type" value="Genomic_DNA"/>
</dbReference>
<accession>A0A1S2FNS6</accession>
<organism evidence="2 3">
    <name type="scientific">Acinetobacter baumannii</name>
    <dbReference type="NCBI Taxonomy" id="470"/>
    <lineage>
        <taxon>Bacteria</taxon>
        <taxon>Pseudomonadati</taxon>
        <taxon>Pseudomonadota</taxon>
        <taxon>Gammaproteobacteria</taxon>
        <taxon>Moraxellales</taxon>
        <taxon>Moraxellaceae</taxon>
        <taxon>Acinetobacter</taxon>
        <taxon>Acinetobacter calcoaceticus/baumannii complex</taxon>
    </lineage>
</organism>
<dbReference type="AlphaFoldDB" id="A0A1S2FNS6"/>
<dbReference type="InterPro" id="IPR036490">
    <property type="entry name" value="ThsB_TIR-like_sf"/>
</dbReference>
<feature type="domain" description="Thoeris protein ThsB TIR-like" evidence="1">
    <location>
        <begin position="7"/>
        <end position="102"/>
    </location>
</feature>
<protein>
    <submittedName>
        <fullName evidence="2">TIR domain-containing protein</fullName>
    </submittedName>
</protein>
<dbReference type="SUPFAM" id="SSF52206">
    <property type="entry name" value="Hypothetical protein MTH538"/>
    <property type="match status" value="1"/>
</dbReference>
<dbReference type="InterPro" id="IPR015032">
    <property type="entry name" value="ThsB__TIR-like_domain"/>
</dbReference>
<comment type="caution">
    <text evidence="2">The sequence shown here is derived from an EMBL/GenBank/DDBJ whole genome shotgun (WGS) entry which is preliminary data.</text>
</comment>
<sequence>MANHAVFISYDHSEDVHYKRLLEAWDANSNFDFQFENHSVRQPINSIYAPAIKTAITKKMQNASHLLVIVGAKSYTSSWIEWEINKAKELGLKIAAVKINSTYTSPSSLLGCGTSWATSFTKDKIIEALNNAKKCA</sequence>
<gene>
    <name evidence="2" type="ORF">EA722_19655</name>
</gene>
<name>A0A1S2FNS6_ACIBA</name>
<reference evidence="2 3" key="1">
    <citation type="submission" date="2018-10" db="EMBL/GenBank/DDBJ databases">
        <title>GWAS and RNA-Seq identify cryptic mechanisms of antimicrobial resistance in Acinetobacter baumannii.</title>
        <authorList>
            <person name="Sahl J.W."/>
        </authorList>
    </citation>
    <scope>NUCLEOTIDE SEQUENCE [LARGE SCALE GENOMIC DNA]</scope>
    <source>
        <strain evidence="2 3">TG31299</strain>
    </source>
</reference>
<evidence type="ECO:0000259" key="1">
    <source>
        <dbReference type="Pfam" id="PF08937"/>
    </source>
</evidence>
<evidence type="ECO:0000313" key="3">
    <source>
        <dbReference type="Proteomes" id="UP000269597"/>
    </source>
</evidence>
<evidence type="ECO:0000313" key="2">
    <source>
        <dbReference type="EMBL" id="RSP67797.1"/>
    </source>
</evidence>
<dbReference type="Gene3D" id="3.40.50.11200">
    <property type="match status" value="1"/>
</dbReference>